<gene>
    <name evidence="8" type="primary">racA</name>
    <name evidence="9" type="ORF">PGRAT_31805</name>
</gene>
<dbReference type="KEGG" id="pgm:PGRAT_31805"/>
<keyword evidence="2 8" id="KW-0132">Cell division</keyword>
<proteinExistence type="inferred from homology"/>
<name>A0A089MED3_9BACL</name>
<accession>A0A089MED3</accession>
<dbReference type="EMBL" id="CP009287">
    <property type="protein sequence ID" value="AIQ71662.1"/>
    <property type="molecule type" value="Genomic_DNA"/>
</dbReference>
<dbReference type="RefSeq" id="WP_025706127.1">
    <property type="nucleotide sequence ID" value="NZ_CP009287.1"/>
</dbReference>
<reference evidence="9 10" key="1">
    <citation type="submission" date="2014-08" db="EMBL/GenBank/DDBJ databases">
        <title>Comparative genomics of the Paenibacillus odorifer group.</title>
        <authorList>
            <person name="den Bakker H.C."/>
            <person name="Tsai Y.-C."/>
            <person name="Martin N."/>
            <person name="Korlach J."/>
            <person name="Wiedmann M."/>
        </authorList>
    </citation>
    <scope>NUCLEOTIDE SEQUENCE [LARGE SCALE GENOMIC DNA]</scope>
    <source>
        <strain evidence="9 10">DSM 15220</strain>
    </source>
</reference>
<dbReference type="eggNOG" id="COG0789">
    <property type="taxonomic scope" value="Bacteria"/>
</dbReference>
<dbReference type="GO" id="GO:0005737">
    <property type="term" value="C:cytoplasm"/>
    <property type="evidence" value="ECO:0007669"/>
    <property type="project" value="UniProtKB-SubCell"/>
</dbReference>
<keyword evidence="10" id="KW-1185">Reference proteome</keyword>
<evidence type="ECO:0000256" key="8">
    <source>
        <dbReference type="HAMAP-Rule" id="MF_01170"/>
    </source>
</evidence>
<evidence type="ECO:0000256" key="7">
    <source>
        <dbReference type="ARBA" id="ARBA00023306"/>
    </source>
</evidence>
<dbReference type="GO" id="GO:0030435">
    <property type="term" value="P:sporulation resulting in formation of a cellular spore"/>
    <property type="evidence" value="ECO:0007669"/>
    <property type="project" value="UniProtKB-UniRule"/>
</dbReference>
<protein>
    <recommendedName>
        <fullName evidence="8">Chromosome-anchoring protein RacA</fullName>
    </recommendedName>
</protein>
<evidence type="ECO:0000313" key="10">
    <source>
        <dbReference type="Proteomes" id="UP000029500"/>
    </source>
</evidence>
<comment type="subcellular location">
    <subcellularLocation>
        <location evidence="8">Cytoplasm</location>
    </subcellularLocation>
    <text evidence="8">Localizes to cell poles and nucleoid.</text>
</comment>
<dbReference type="GO" id="GO:0030261">
    <property type="term" value="P:chromosome condensation"/>
    <property type="evidence" value="ECO:0007669"/>
    <property type="project" value="UniProtKB-UniRule"/>
</dbReference>
<feature type="DNA-binding region" description="H-T-H motif" evidence="8">
    <location>
        <begin position="6"/>
        <end position="26"/>
    </location>
</feature>
<dbReference type="OrthoDB" id="2991292at2"/>
<keyword evidence="7 8" id="KW-0131">Cell cycle</keyword>
<evidence type="ECO:0000256" key="3">
    <source>
        <dbReference type="ARBA" id="ARBA00022829"/>
    </source>
</evidence>
<comment type="similarity">
    <text evidence="8">Belongs to the RacA family.</text>
</comment>
<evidence type="ECO:0000256" key="2">
    <source>
        <dbReference type="ARBA" id="ARBA00022618"/>
    </source>
</evidence>
<evidence type="ECO:0000256" key="5">
    <source>
        <dbReference type="ARBA" id="ARBA00023054"/>
    </source>
</evidence>
<keyword evidence="1 8" id="KW-0963">Cytoplasm</keyword>
<dbReference type="GO" id="GO:0003690">
    <property type="term" value="F:double-stranded DNA binding"/>
    <property type="evidence" value="ECO:0007669"/>
    <property type="project" value="UniProtKB-UniRule"/>
</dbReference>
<evidence type="ECO:0000256" key="6">
    <source>
        <dbReference type="ARBA" id="ARBA00023125"/>
    </source>
</evidence>
<dbReference type="Gene3D" id="1.10.1660.10">
    <property type="match status" value="1"/>
</dbReference>
<keyword evidence="5 8" id="KW-0175">Coiled coil</keyword>
<dbReference type="AlphaFoldDB" id="A0A089MED3"/>
<keyword evidence="4 8" id="KW-0749">Sporulation</keyword>
<evidence type="ECO:0000256" key="4">
    <source>
        <dbReference type="ARBA" id="ARBA00022969"/>
    </source>
</evidence>
<dbReference type="GO" id="GO:0008356">
    <property type="term" value="P:asymmetric cell division"/>
    <property type="evidence" value="ECO:0007669"/>
    <property type="project" value="UniProtKB-UniRule"/>
</dbReference>
<dbReference type="InterPro" id="IPR009061">
    <property type="entry name" value="DNA-bd_dom_put_sf"/>
</dbReference>
<comment type="function">
    <text evidence="8">Required for the formation of axial filaments and for anchoring the origin regions at the cell poles in sporulating cells, thus ensuring proper chromosome segregation in the prespore. Binds in a dispersed manner throughout the chromosome but preferentially to sites clustered in the origin portion of the chromosome, causing condensation of the chromosome and its remodeling into an elongated, anchored structure.</text>
</comment>
<dbReference type="HOGENOM" id="CLU_111022_0_0_9"/>
<dbReference type="GO" id="GO:0007059">
    <property type="term" value="P:chromosome segregation"/>
    <property type="evidence" value="ECO:0007669"/>
    <property type="project" value="UniProtKB-UniRule"/>
</dbReference>
<evidence type="ECO:0000313" key="9">
    <source>
        <dbReference type="EMBL" id="AIQ71662.1"/>
    </source>
</evidence>
<organism evidence="9 10">
    <name type="scientific">Paenibacillus graminis</name>
    <dbReference type="NCBI Taxonomy" id="189425"/>
    <lineage>
        <taxon>Bacteria</taxon>
        <taxon>Bacillati</taxon>
        <taxon>Bacillota</taxon>
        <taxon>Bacilli</taxon>
        <taxon>Bacillales</taxon>
        <taxon>Paenibacillaceae</taxon>
        <taxon>Paenibacillus</taxon>
    </lineage>
</organism>
<dbReference type="HAMAP" id="MF_01170">
    <property type="entry name" value="RacA"/>
    <property type="match status" value="1"/>
</dbReference>
<dbReference type="SUPFAM" id="SSF46955">
    <property type="entry name" value="Putative DNA-binding domain"/>
    <property type="match status" value="1"/>
</dbReference>
<evidence type="ECO:0000256" key="1">
    <source>
        <dbReference type="ARBA" id="ARBA00022490"/>
    </source>
</evidence>
<keyword evidence="3 8" id="KW-0159">Chromosome partition</keyword>
<keyword evidence="6 8" id="KW-0238">DNA-binding</keyword>
<dbReference type="InterPro" id="IPR023522">
    <property type="entry name" value="Chrosome_anchoring_RacA"/>
</dbReference>
<sequence>MEMLKTKDAAELLSVSQTTIKRWAAMFPDYFPKDRFGHYIFSEQEISLLKSIKDRINHGEALEYMNLGSVAGIQPPVSQQEAPLGHTQDWPIGDMLSRIDYIERSLDHKADEVVSVQLLQQRAELEDLRQMIKQIAVSLETIQKPGGPSPSPYEELHPVAAKKLKTPPRKRGLLRNIFSFL</sequence>
<dbReference type="STRING" id="189425.PGRAT_31805"/>
<dbReference type="Proteomes" id="UP000029500">
    <property type="component" value="Chromosome"/>
</dbReference>